<name>A0A1H7YBJ2_9SPHN</name>
<dbReference type="Pfam" id="PF04612">
    <property type="entry name" value="T2SSM"/>
    <property type="match status" value="1"/>
</dbReference>
<evidence type="ECO:0000256" key="4">
    <source>
        <dbReference type="ARBA" id="ARBA00022475"/>
    </source>
</evidence>
<dbReference type="SUPFAM" id="SSF103054">
    <property type="entry name" value="General secretion pathway protein M, EpsM"/>
    <property type="match status" value="1"/>
</dbReference>
<evidence type="ECO:0000256" key="2">
    <source>
        <dbReference type="ARBA" id="ARBA00010637"/>
    </source>
</evidence>
<keyword evidence="4" id="KW-1003">Cell membrane</keyword>
<comment type="subcellular location">
    <subcellularLocation>
        <location evidence="1">Cell inner membrane</location>
        <topology evidence="1">Single-pass membrane protein</topology>
    </subcellularLocation>
</comment>
<keyword evidence="9" id="KW-0472">Membrane</keyword>
<evidence type="ECO:0000256" key="3">
    <source>
        <dbReference type="ARBA" id="ARBA00022448"/>
    </source>
</evidence>
<dbReference type="InterPro" id="IPR007690">
    <property type="entry name" value="T2SS_GspM"/>
</dbReference>
<reference evidence="11" key="1">
    <citation type="submission" date="2016-10" db="EMBL/GenBank/DDBJ databases">
        <authorList>
            <person name="Varghese N."/>
            <person name="Submissions S."/>
        </authorList>
    </citation>
    <scope>NUCLEOTIDE SEQUENCE [LARGE SCALE GENOMIC DNA]</scope>
    <source>
        <strain evidence="11">S6-262</strain>
    </source>
</reference>
<proteinExistence type="inferred from homology"/>
<dbReference type="GO" id="GO:0015628">
    <property type="term" value="P:protein secretion by the type II secretion system"/>
    <property type="evidence" value="ECO:0007669"/>
    <property type="project" value="InterPro"/>
</dbReference>
<dbReference type="GO" id="GO:0005886">
    <property type="term" value="C:plasma membrane"/>
    <property type="evidence" value="ECO:0007669"/>
    <property type="project" value="UniProtKB-SubCell"/>
</dbReference>
<keyword evidence="3" id="KW-0813">Transport</keyword>
<organism evidence="10 11">
    <name type="scientific">Sphingomonas gellani</name>
    <dbReference type="NCBI Taxonomy" id="1166340"/>
    <lineage>
        <taxon>Bacteria</taxon>
        <taxon>Pseudomonadati</taxon>
        <taxon>Pseudomonadota</taxon>
        <taxon>Alphaproteobacteria</taxon>
        <taxon>Sphingomonadales</taxon>
        <taxon>Sphingomonadaceae</taxon>
        <taxon>Sphingomonas</taxon>
    </lineage>
</organism>
<evidence type="ECO:0000256" key="1">
    <source>
        <dbReference type="ARBA" id="ARBA00004377"/>
    </source>
</evidence>
<sequence>MTRAFPWFAARSLREQRLILVMLALLAVTVTWAGIIRPVGDALSSAQERQADAVTRLGETRAQVEAVRTAQALHGPALAGTLADTVRARADAAGFTLASLDPQADDRVHVTLSSARPGVLVAWLARLERAGVLIDSTRMTDNGDRTVSADLVLKAQGR</sequence>
<evidence type="ECO:0000313" key="11">
    <source>
        <dbReference type="Proteomes" id="UP000199206"/>
    </source>
</evidence>
<dbReference type="Gene3D" id="3.30.1360.100">
    <property type="entry name" value="General secretion pathway protein M, EpsM"/>
    <property type="match status" value="1"/>
</dbReference>
<dbReference type="AlphaFoldDB" id="A0A1H7YBJ2"/>
<evidence type="ECO:0000256" key="8">
    <source>
        <dbReference type="ARBA" id="ARBA00022989"/>
    </source>
</evidence>
<dbReference type="EMBL" id="FOCF01000001">
    <property type="protein sequence ID" value="SEM42559.1"/>
    <property type="molecule type" value="Genomic_DNA"/>
</dbReference>
<keyword evidence="7" id="KW-0653">Protein transport</keyword>
<dbReference type="GO" id="GO:0015627">
    <property type="term" value="C:type II protein secretion system complex"/>
    <property type="evidence" value="ECO:0007669"/>
    <property type="project" value="InterPro"/>
</dbReference>
<evidence type="ECO:0000256" key="7">
    <source>
        <dbReference type="ARBA" id="ARBA00022927"/>
    </source>
</evidence>
<dbReference type="STRING" id="1166340.SAMN05192583_0156"/>
<keyword evidence="11" id="KW-1185">Reference proteome</keyword>
<dbReference type="OrthoDB" id="7432850at2"/>
<dbReference type="InterPro" id="IPR023229">
    <property type="entry name" value="T2SS_M_periplasmic_sf"/>
</dbReference>
<protein>
    <submittedName>
        <fullName evidence="10">General secretion pathway protein M</fullName>
    </submittedName>
</protein>
<evidence type="ECO:0000313" key="10">
    <source>
        <dbReference type="EMBL" id="SEM42559.1"/>
    </source>
</evidence>
<keyword evidence="5" id="KW-0997">Cell inner membrane</keyword>
<comment type="similarity">
    <text evidence="2">Belongs to the GSP M family.</text>
</comment>
<accession>A0A1H7YBJ2</accession>
<dbReference type="Proteomes" id="UP000199206">
    <property type="component" value="Unassembled WGS sequence"/>
</dbReference>
<keyword evidence="8" id="KW-1133">Transmembrane helix</keyword>
<evidence type="ECO:0000256" key="5">
    <source>
        <dbReference type="ARBA" id="ARBA00022519"/>
    </source>
</evidence>
<evidence type="ECO:0000256" key="9">
    <source>
        <dbReference type="ARBA" id="ARBA00023136"/>
    </source>
</evidence>
<keyword evidence="6" id="KW-0812">Transmembrane</keyword>
<evidence type="ECO:0000256" key="6">
    <source>
        <dbReference type="ARBA" id="ARBA00022692"/>
    </source>
</evidence>
<dbReference type="RefSeq" id="WP_093663575.1">
    <property type="nucleotide sequence ID" value="NZ_FOCF01000001.1"/>
</dbReference>
<gene>
    <name evidence="10" type="ORF">SAMN05192583_0156</name>
</gene>